<dbReference type="GO" id="GO:0046912">
    <property type="term" value="F:acyltransferase activity, acyl groups converted into alkyl on transfer"/>
    <property type="evidence" value="ECO:0007669"/>
    <property type="project" value="InterPro"/>
</dbReference>
<dbReference type="SUPFAM" id="SSF48256">
    <property type="entry name" value="Citrate synthase"/>
    <property type="match status" value="1"/>
</dbReference>
<dbReference type="GO" id="GO:0005975">
    <property type="term" value="P:carbohydrate metabolic process"/>
    <property type="evidence" value="ECO:0007669"/>
    <property type="project" value="TreeGrafter"/>
</dbReference>
<organism evidence="4 5">
    <name type="scientific">Tetrahymena thermophila (strain SB210)</name>
    <dbReference type="NCBI Taxonomy" id="312017"/>
    <lineage>
        <taxon>Eukaryota</taxon>
        <taxon>Sar</taxon>
        <taxon>Alveolata</taxon>
        <taxon>Ciliophora</taxon>
        <taxon>Intramacronucleata</taxon>
        <taxon>Oligohymenophorea</taxon>
        <taxon>Hymenostomatida</taxon>
        <taxon>Tetrahymenina</taxon>
        <taxon>Tetrahymenidae</taxon>
        <taxon>Tetrahymena</taxon>
    </lineage>
</organism>
<evidence type="ECO:0000313" key="4">
    <source>
        <dbReference type="EMBL" id="EAR95301.2"/>
    </source>
</evidence>
<dbReference type="Gene3D" id="1.10.580.10">
    <property type="entry name" value="Citrate Synthase, domain 1"/>
    <property type="match status" value="1"/>
</dbReference>
<accession>Q23F52</accession>
<keyword evidence="5" id="KW-1185">Reference proteome</keyword>
<evidence type="ECO:0000256" key="2">
    <source>
        <dbReference type="ARBA" id="ARBA00022679"/>
    </source>
</evidence>
<dbReference type="KEGG" id="tet:TTHERM_00383610"/>
<dbReference type="Pfam" id="PF00285">
    <property type="entry name" value="Citrate_synt"/>
    <property type="match status" value="1"/>
</dbReference>
<dbReference type="GO" id="GO:0006099">
    <property type="term" value="P:tricarboxylic acid cycle"/>
    <property type="evidence" value="ECO:0007669"/>
    <property type="project" value="TreeGrafter"/>
</dbReference>
<evidence type="ECO:0000256" key="3">
    <source>
        <dbReference type="RuleBase" id="RU000441"/>
    </source>
</evidence>
<dbReference type="HOGENOM" id="CLU_025068_0_1_1"/>
<dbReference type="GO" id="GO:0005759">
    <property type="term" value="C:mitochondrial matrix"/>
    <property type="evidence" value="ECO:0007669"/>
    <property type="project" value="TreeGrafter"/>
</dbReference>
<dbReference type="STRING" id="312017.Q23F52"/>
<dbReference type="Proteomes" id="UP000009168">
    <property type="component" value="Unassembled WGS sequence"/>
</dbReference>
<dbReference type="InParanoid" id="Q23F52"/>
<dbReference type="OrthoDB" id="435022at2759"/>
<name>Q23F52_TETTS</name>
<gene>
    <name evidence="4" type="ORF">TTHERM_00383610</name>
</gene>
<evidence type="ECO:0000256" key="1">
    <source>
        <dbReference type="ARBA" id="ARBA00010566"/>
    </source>
</evidence>
<keyword evidence="2 3" id="KW-0808">Transferase</keyword>
<dbReference type="FunFam" id="1.10.580.10:FF:000005">
    <property type="entry name" value="Citrate synthase"/>
    <property type="match status" value="1"/>
</dbReference>
<sequence length="456" mass="53467">MIWINSICPFSINRLNGVVKQEIKNKKLYCGDDVISRLRIGMIQLVRFCNIRHCSEKRQIQMEYFQQFLITLQEINTFHVLLEKQQKQKNKKNNKKRKKEKEQRKINFERIKEKETFAKMERISEINQQVNKNDVNKKDTLTITDRKGNTFELKIHNNEFIQANDLLKVGLKDEGVLRSYDPGYMNTICCTSKISYIDGDKGILEYRGYPIEQLAEKSNFLEVAFLLIYGELPTPSQFQIWKNKIQTHTFVHQDINQMMKSFRYDAHPMGMLVSTIAATSTFHPEANPALSGQNIYEDSTVRNKQIHRILGNITTIAANCYRHRIGRSHNKPHPKLDYVENFLYMLDRLNENKYLPHPKLVKALDILFILHAEHELNCSTAAIRHLCSSGVDVYSCISGAAAALYGPKHVIIKFQFIFFLTINKLKYLNFQQFSYKNYKAKVKKAFLNKEYENMNW</sequence>
<dbReference type="InterPro" id="IPR002020">
    <property type="entry name" value="Citrate_synthase"/>
</dbReference>
<dbReference type="PANTHER" id="PTHR11739:SF4">
    <property type="entry name" value="CITRATE SYNTHASE, PEROXISOMAL"/>
    <property type="match status" value="1"/>
</dbReference>
<protein>
    <recommendedName>
        <fullName evidence="3">Citrate synthase</fullName>
    </recommendedName>
</protein>
<dbReference type="GeneID" id="7838034"/>
<dbReference type="AlphaFoldDB" id="Q23F52"/>
<dbReference type="EMBL" id="GG662706">
    <property type="protein sequence ID" value="EAR95301.2"/>
    <property type="molecule type" value="Genomic_DNA"/>
</dbReference>
<evidence type="ECO:0000313" key="5">
    <source>
        <dbReference type="Proteomes" id="UP000009168"/>
    </source>
</evidence>
<dbReference type="RefSeq" id="XP_001015546.2">
    <property type="nucleotide sequence ID" value="XM_001015546.2"/>
</dbReference>
<dbReference type="PRINTS" id="PR00143">
    <property type="entry name" value="CITRTSNTHASE"/>
</dbReference>
<reference evidence="5" key="1">
    <citation type="journal article" date="2006" name="PLoS Biol.">
        <title>Macronuclear genome sequence of the ciliate Tetrahymena thermophila, a model eukaryote.</title>
        <authorList>
            <person name="Eisen J.A."/>
            <person name="Coyne R.S."/>
            <person name="Wu M."/>
            <person name="Wu D."/>
            <person name="Thiagarajan M."/>
            <person name="Wortman J.R."/>
            <person name="Badger J.H."/>
            <person name="Ren Q."/>
            <person name="Amedeo P."/>
            <person name="Jones K.M."/>
            <person name="Tallon L.J."/>
            <person name="Delcher A.L."/>
            <person name="Salzberg S.L."/>
            <person name="Silva J.C."/>
            <person name="Haas B.J."/>
            <person name="Majoros W.H."/>
            <person name="Farzad M."/>
            <person name="Carlton J.M."/>
            <person name="Smith R.K. Jr."/>
            <person name="Garg J."/>
            <person name="Pearlman R.E."/>
            <person name="Karrer K.M."/>
            <person name="Sun L."/>
            <person name="Manning G."/>
            <person name="Elde N.C."/>
            <person name="Turkewitz A.P."/>
            <person name="Asai D.J."/>
            <person name="Wilkes D.E."/>
            <person name="Wang Y."/>
            <person name="Cai H."/>
            <person name="Collins K."/>
            <person name="Stewart B.A."/>
            <person name="Lee S.R."/>
            <person name="Wilamowska K."/>
            <person name="Weinberg Z."/>
            <person name="Ruzzo W.L."/>
            <person name="Wloga D."/>
            <person name="Gaertig J."/>
            <person name="Frankel J."/>
            <person name="Tsao C.-C."/>
            <person name="Gorovsky M.A."/>
            <person name="Keeling P.J."/>
            <person name="Waller R.F."/>
            <person name="Patron N.J."/>
            <person name="Cherry J.M."/>
            <person name="Stover N.A."/>
            <person name="Krieger C.J."/>
            <person name="del Toro C."/>
            <person name="Ryder H.F."/>
            <person name="Williamson S.C."/>
            <person name="Barbeau R.A."/>
            <person name="Hamilton E.P."/>
            <person name="Orias E."/>
        </authorList>
    </citation>
    <scope>NUCLEOTIDE SEQUENCE [LARGE SCALE GENOMIC DNA]</scope>
    <source>
        <strain evidence="5">SB210</strain>
    </source>
</reference>
<comment type="similarity">
    <text evidence="1 3">Belongs to the citrate synthase family.</text>
</comment>
<dbReference type="InterPro" id="IPR036969">
    <property type="entry name" value="Citrate_synthase_sf"/>
</dbReference>
<proteinExistence type="inferred from homology"/>
<dbReference type="InterPro" id="IPR016142">
    <property type="entry name" value="Citrate_synth-like_lrg_a-sub"/>
</dbReference>
<dbReference type="PANTHER" id="PTHR11739">
    <property type="entry name" value="CITRATE SYNTHASE"/>
    <property type="match status" value="1"/>
</dbReference>